<name>A0A8H6TLC5_MYCCL</name>
<sequence>MLSSRFAAVLLAVPSALGTFFPPAARAPGPGPGPRPDGTRPLAPRQSIPSTTSCLSACTAINTDATNDAGNLSALCSTSVLNDYATCYDCLVGAGASTADEAQEVVDGYVQACVDAGYDSVSTAPTISGAGTGFTAITPTVGTTAGGSEETSSSVEIGQPTPSTAASSGSTSGSNSGSSGSNSGSSGSSKGSSSGGDAASGAGFHTNAARPYRPGVGSVTVVAWVVVGVWFGISS</sequence>
<evidence type="ECO:0000256" key="2">
    <source>
        <dbReference type="SAM" id="SignalP"/>
    </source>
</evidence>
<evidence type="ECO:0008006" key="5">
    <source>
        <dbReference type="Google" id="ProtNLM"/>
    </source>
</evidence>
<feature type="signal peptide" evidence="2">
    <location>
        <begin position="1"/>
        <end position="18"/>
    </location>
</feature>
<evidence type="ECO:0000313" key="4">
    <source>
        <dbReference type="Proteomes" id="UP000613580"/>
    </source>
</evidence>
<keyword evidence="4" id="KW-1185">Reference proteome</keyword>
<reference evidence="3" key="1">
    <citation type="submission" date="2020-05" db="EMBL/GenBank/DDBJ databases">
        <title>Mycena genomes resolve the evolution of fungal bioluminescence.</title>
        <authorList>
            <person name="Tsai I.J."/>
        </authorList>
    </citation>
    <scope>NUCLEOTIDE SEQUENCE</scope>
    <source>
        <strain evidence="3">110903Hualien_Pintung</strain>
    </source>
</reference>
<evidence type="ECO:0000313" key="3">
    <source>
        <dbReference type="EMBL" id="KAF7319204.1"/>
    </source>
</evidence>
<accession>A0A8H6TLC5</accession>
<feature type="region of interest" description="Disordered" evidence="1">
    <location>
        <begin position="24"/>
        <end position="46"/>
    </location>
</feature>
<feature type="compositionally biased region" description="Low complexity" evidence="1">
    <location>
        <begin position="141"/>
        <end position="203"/>
    </location>
</feature>
<feature type="region of interest" description="Disordered" evidence="1">
    <location>
        <begin position="141"/>
        <end position="204"/>
    </location>
</feature>
<evidence type="ECO:0000256" key="1">
    <source>
        <dbReference type="SAM" id="MobiDB-lite"/>
    </source>
</evidence>
<proteinExistence type="predicted"/>
<comment type="caution">
    <text evidence="3">The sequence shown here is derived from an EMBL/GenBank/DDBJ whole genome shotgun (WGS) entry which is preliminary data.</text>
</comment>
<protein>
    <recommendedName>
        <fullName evidence="5">Extracellular membrane protein CFEM domain-containing protein</fullName>
    </recommendedName>
</protein>
<dbReference type="EMBL" id="JACAZE010000003">
    <property type="protein sequence ID" value="KAF7319204.1"/>
    <property type="molecule type" value="Genomic_DNA"/>
</dbReference>
<gene>
    <name evidence="3" type="ORF">HMN09_00257100</name>
</gene>
<feature type="chain" id="PRO_5034031572" description="Extracellular membrane protein CFEM domain-containing protein" evidence="2">
    <location>
        <begin position="19"/>
        <end position="235"/>
    </location>
</feature>
<keyword evidence="2" id="KW-0732">Signal</keyword>
<dbReference type="OrthoDB" id="3063854at2759"/>
<dbReference type="AlphaFoldDB" id="A0A8H6TLC5"/>
<organism evidence="3 4">
    <name type="scientific">Mycena chlorophos</name>
    <name type="common">Agaric fungus</name>
    <name type="synonym">Agaricus chlorophos</name>
    <dbReference type="NCBI Taxonomy" id="658473"/>
    <lineage>
        <taxon>Eukaryota</taxon>
        <taxon>Fungi</taxon>
        <taxon>Dikarya</taxon>
        <taxon>Basidiomycota</taxon>
        <taxon>Agaricomycotina</taxon>
        <taxon>Agaricomycetes</taxon>
        <taxon>Agaricomycetidae</taxon>
        <taxon>Agaricales</taxon>
        <taxon>Marasmiineae</taxon>
        <taxon>Mycenaceae</taxon>
        <taxon>Mycena</taxon>
    </lineage>
</organism>
<dbReference type="Proteomes" id="UP000613580">
    <property type="component" value="Unassembled WGS sequence"/>
</dbReference>